<protein>
    <recommendedName>
        <fullName evidence="4">GPI anchored cell wall protein</fullName>
    </recommendedName>
</protein>
<dbReference type="RefSeq" id="XP_058332924.1">
    <property type="nucleotide sequence ID" value="XM_058473921.1"/>
</dbReference>
<keyword evidence="1" id="KW-0732">Signal</keyword>
<reference evidence="2" key="2">
    <citation type="journal article" date="2023" name="IMA Fungus">
        <title>Comparative genomic study of the Penicillium genus elucidates a diverse pangenome and 15 lateral gene transfer events.</title>
        <authorList>
            <person name="Petersen C."/>
            <person name="Sorensen T."/>
            <person name="Nielsen M.R."/>
            <person name="Sondergaard T.E."/>
            <person name="Sorensen J.L."/>
            <person name="Fitzpatrick D.A."/>
            <person name="Frisvad J.C."/>
            <person name="Nielsen K.L."/>
        </authorList>
    </citation>
    <scope>NUCLEOTIDE SEQUENCE</scope>
    <source>
        <strain evidence="2">IBT 19713</strain>
    </source>
</reference>
<reference evidence="2" key="1">
    <citation type="submission" date="2022-11" db="EMBL/GenBank/DDBJ databases">
        <authorList>
            <person name="Petersen C."/>
        </authorList>
    </citation>
    <scope>NUCLEOTIDE SEQUENCE</scope>
    <source>
        <strain evidence="2">IBT 19713</strain>
    </source>
</reference>
<dbReference type="AlphaFoldDB" id="A0A9W9P8V9"/>
<gene>
    <name evidence="2" type="ORF">N7468_004624</name>
</gene>
<organism evidence="2 3">
    <name type="scientific">Penicillium chermesinum</name>
    <dbReference type="NCBI Taxonomy" id="63820"/>
    <lineage>
        <taxon>Eukaryota</taxon>
        <taxon>Fungi</taxon>
        <taxon>Dikarya</taxon>
        <taxon>Ascomycota</taxon>
        <taxon>Pezizomycotina</taxon>
        <taxon>Eurotiomycetes</taxon>
        <taxon>Eurotiomycetidae</taxon>
        <taxon>Eurotiales</taxon>
        <taxon>Aspergillaceae</taxon>
        <taxon>Penicillium</taxon>
    </lineage>
</organism>
<sequence>MRFFAAAAILVAGVTARVTEDVDDCVKSVLSGFDASSMEDLCNNSDSIATLSSAIADQCGESAANNRPADLCARFAAPALAPARHLSHPMERVTEKRAYAPPADASRQVVYLTKTEYACNAKSTPVDPMHVSQIPVQVPAPSSMAKSMGNMAGVATPSYSNGVLVAATSSAVYGSQISAATPTPSGASPYNTFMGAAPQVSAAHGSVAALAVAAVMGLMIAL</sequence>
<accession>A0A9W9P8V9</accession>
<keyword evidence="3" id="KW-1185">Reference proteome</keyword>
<comment type="caution">
    <text evidence="2">The sequence shown here is derived from an EMBL/GenBank/DDBJ whole genome shotgun (WGS) entry which is preliminary data.</text>
</comment>
<evidence type="ECO:0000313" key="3">
    <source>
        <dbReference type="Proteomes" id="UP001150941"/>
    </source>
</evidence>
<evidence type="ECO:0000256" key="1">
    <source>
        <dbReference type="SAM" id="SignalP"/>
    </source>
</evidence>
<name>A0A9W9P8V9_9EURO</name>
<proteinExistence type="predicted"/>
<dbReference type="OrthoDB" id="4364984at2759"/>
<evidence type="ECO:0008006" key="4">
    <source>
        <dbReference type="Google" id="ProtNLM"/>
    </source>
</evidence>
<evidence type="ECO:0000313" key="2">
    <source>
        <dbReference type="EMBL" id="KAJ5240005.1"/>
    </source>
</evidence>
<feature type="signal peptide" evidence="1">
    <location>
        <begin position="1"/>
        <end position="16"/>
    </location>
</feature>
<dbReference type="GeneID" id="83201224"/>
<dbReference type="EMBL" id="JAPQKS010000003">
    <property type="protein sequence ID" value="KAJ5240005.1"/>
    <property type="molecule type" value="Genomic_DNA"/>
</dbReference>
<feature type="chain" id="PRO_5041000242" description="GPI anchored cell wall protein" evidence="1">
    <location>
        <begin position="17"/>
        <end position="222"/>
    </location>
</feature>
<dbReference type="Proteomes" id="UP001150941">
    <property type="component" value="Unassembled WGS sequence"/>
</dbReference>